<dbReference type="Proteomes" id="UP000825002">
    <property type="component" value="Unassembled WGS sequence"/>
</dbReference>
<dbReference type="InterPro" id="IPR014001">
    <property type="entry name" value="Helicase_ATP-bd"/>
</dbReference>
<dbReference type="PANTHER" id="PTHR10133:SF62">
    <property type="entry name" value="DNA POLYMERASE THETA"/>
    <property type="match status" value="1"/>
</dbReference>
<evidence type="ECO:0000256" key="3">
    <source>
        <dbReference type="ARBA" id="ARBA00022695"/>
    </source>
</evidence>
<dbReference type="SMART" id="SM00482">
    <property type="entry name" value="POLAc"/>
    <property type="match status" value="1"/>
</dbReference>
<dbReference type="EMBL" id="JAIFTH010000526">
    <property type="protein sequence ID" value="KAG9509345.1"/>
    <property type="molecule type" value="Genomic_DNA"/>
</dbReference>
<evidence type="ECO:0000259" key="10">
    <source>
        <dbReference type="PROSITE" id="PS51192"/>
    </source>
</evidence>
<dbReference type="Pfam" id="PF00270">
    <property type="entry name" value="DEAD"/>
    <property type="match status" value="1"/>
</dbReference>
<keyword evidence="7" id="KW-0239">DNA-directed DNA polymerase</keyword>
<evidence type="ECO:0000313" key="12">
    <source>
        <dbReference type="EMBL" id="KAG9509345.1"/>
    </source>
</evidence>
<dbReference type="PROSITE" id="PS51192">
    <property type="entry name" value="HELICASE_ATP_BIND_1"/>
    <property type="match status" value="1"/>
</dbReference>
<reference evidence="12 13" key="1">
    <citation type="submission" date="2020-10" db="EMBL/GenBank/DDBJ databases">
        <authorList>
            <person name="Klimov P.B."/>
            <person name="Dyachkov S.M."/>
            <person name="Chetverikov P.E."/>
        </authorList>
    </citation>
    <scope>NUCLEOTIDE SEQUENCE [LARGE SCALE GENOMIC DNA]</scope>
    <source>
        <strain evidence="12">BMOC 18-1129-001#AD2665</strain>
        <tissue evidence="12">Entire mites</tissue>
    </source>
</reference>
<feature type="compositionally biased region" description="Basic and acidic residues" evidence="9">
    <location>
        <begin position="839"/>
        <end position="851"/>
    </location>
</feature>
<dbReference type="InterPro" id="IPR001098">
    <property type="entry name" value="DNA-dir_DNA_pol_A_palm_dom"/>
</dbReference>
<dbReference type="EC" id="2.7.7.7" evidence="1"/>
<dbReference type="SMART" id="SM00487">
    <property type="entry name" value="DEXDc"/>
    <property type="match status" value="1"/>
</dbReference>
<keyword evidence="4" id="KW-0547">Nucleotide-binding</keyword>
<dbReference type="InterPro" id="IPR002464">
    <property type="entry name" value="DNA/RNA_helicase_DEAH_CS"/>
</dbReference>
<name>A0ABQ7S7F3_9ACAR</name>
<comment type="caution">
    <text evidence="12">The sequence shown here is derived from an EMBL/GenBank/DDBJ whole genome shotgun (WGS) entry which is preliminary data.</text>
</comment>
<keyword evidence="2" id="KW-0808">Transferase</keyword>
<dbReference type="Gene3D" id="3.40.50.300">
    <property type="entry name" value="P-loop containing nucleotide triphosphate hydrolases"/>
    <property type="match status" value="2"/>
</dbReference>
<dbReference type="Gene3D" id="1.10.150.20">
    <property type="entry name" value="5' to 3' exonuclease, C-terminal subdomain"/>
    <property type="match status" value="1"/>
</dbReference>
<accession>A0ABQ7S7F3</accession>
<keyword evidence="13" id="KW-1185">Reference proteome</keyword>
<dbReference type="CDD" id="cd18795">
    <property type="entry name" value="SF2_C_Ski2"/>
    <property type="match status" value="1"/>
</dbReference>
<comment type="catalytic activity">
    <reaction evidence="8">
        <text>DNA(n) + a 2'-deoxyribonucleoside 5'-triphosphate = DNA(n+1) + diphosphate</text>
        <dbReference type="Rhea" id="RHEA:22508"/>
        <dbReference type="Rhea" id="RHEA-COMP:17339"/>
        <dbReference type="Rhea" id="RHEA-COMP:17340"/>
        <dbReference type="ChEBI" id="CHEBI:33019"/>
        <dbReference type="ChEBI" id="CHEBI:61560"/>
        <dbReference type="ChEBI" id="CHEBI:173112"/>
        <dbReference type="EC" id="2.7.7.7"/>
    </reaction>
</comment>
<dbReference type="InterPro" id="IPR019760">
    <property type="entry name" value="DNA-dir_DNA_pol_A_CS"/>
</dbReference>
<evidence type="ECO:0000256" key="5">
    <source>
        <dbReference type="ARBA" id="ARBA00022801"/>
    </source>
</evidence>
<dbReference type="SMART" id="SM00490">
    <property type="entry name" value="HELICc"/>
    <property type="match status" value="1"/>
</dbReference>
<dbReference type="PROSITE" id="PS51194">
    <property type="entry name" value="HELICASE_CTER"/>
    <property type="match status" value="1"/>
</dbReference>
<dbReference type="Pfam" id="PF00271">
    <property type="entry name" value="Helicase_C"/>
    <property type="match status" value="1"/>
</dbReference>
<dbReference type="Pfam" id="PF21099">
    <property type="entry name" value="POLQ_helical"/>
    <property type="match status" value="1"/>
</dbReference>
<feature type="compositionally biased region" description="Low complexity" evidence="9">
    <location>
        <begin position="871"/>
        <end position="884"/>
    </location>
</feature>
<sequence>RPRFSTELDDWGLPPIIVGWLKKRGIGQLFDWQVECLCKDNVLDGANLVYSAPTSAGKTLVADFLMIKQVLERRRKALLIQPFISVAREKATTLKSMLRSTKARVGSFCGSYYTPGGLTAVSIAVCTIEKANNIVNKLLLENRLSELGIVVVDELHNLGDPSRGYLLELLLTKIIYHNRAVDTNQHIQIVGLSATLPNLQCLAHWLNASLHITEYRPVPLHEKIKIGTNIYDAIEYTKNPNAQPIQTIDVSRMKLSEDPDNISYLCIETILDGHSVLVFCESRRDCETMSHLISKQIKTLGNISNSDDARFALSQQLRERISREQVKSVLTKLKECPAGLDSELRLPLSFGVAFHHAGLTTEEREIIEDGFRSGCIRALMATSTLSSGVNLPARRVIIKSPMFLNEQMSTMTYRQMIGRAGRKGKDTFGESVLVCNAKTETAGKKLIASSLKPVTSCLGIHFSESGEAISGSLKKALLEVIANGTARAKDSIIQYVTSTYWLSDPSREETQKYLDQIQKVLGFLVVKKFVDEIRTGVYKSTRLGNAVLNSGLSPDESLLLLQDLTRARDGFCLTSDLHIIYQVTPNNLSQQLEIRDWLHYSEIWHSLDDISQFVGKRVGIEEGVIARRSRGYMSSLADDQERVYRRFRVALALNDLVNEVPMARITSKYKIPRAQLQTVQRSTAQFAGVMAIFCHELGYSNIAALMSPLESRLNFSCQRELLDLVRLNISRPVARALYDNKFHTVIDVARGDLMEIEFAVASSRPFKKNSSFRQDGDRLAWIKQMLAERDNDKIWVPELTKTLTTFNYAKHLVDTAKGLVEIELGFMPESFMRRQTSPSREEPPPKRRDQHGSSNNLHQNGVKNSETGIDSHSSLGGNSTSQSSVTIDTADVGVDTKHNRSYVSTTAFEESTDPSSLMDLSVAGVTVRNTNTPLLGSQVSRNEMKLCNLGQNIDNVDKFLDRWRTSTSVSLKFRLDSHQAKDPIGAKVRHSRRNRLDNSGLIPDHIIDDDYEDINDDEYNANDSGQETNEGLPLQLEIDNQKHVLTHMYACFDNELCVYMADTSEALEHIKSNINPILSMSNSDRNIKMKLYTDDIVITYKVLYAAFGVDYRVLSHGLEWHGFDVAWWMINNCPLRERRTKNYKIGSILDTDYGKDFHHLLDPSYNPRRRKSSIQIVRHDTLAGTAAILSPLIIELCSELDKRSQLNAYAHVEVPSRIIMAHMMVHGIGVSLRKLTKQLKLYEDIQMQLEIIARARFAKANQRLSLASHRDVARVLYDELNLREHLEGRAQATTSRGRDSTKSEVLSILSKHHPFPKLVQDYRRIGKAIEALQSVSTHARFDCELDMTRVMGQCDFWQLTGRVSMHSPDLFLINRDFCVELPAHNSLRNEERVDCEPRRCFVPYEDWTFVSADYSQLELRLLAHFSADANLLSALNNDSQATGGDVFRTMASQMYGIDDALGVSVEQRQHAKQICYGIIYGMGTRTLANKLGVETDRAKEFDEKFHAAYPKICEFRTKLLEECQTRGYVESIMGRRRTVNGLDSGESETRSRAQRIAVNTRIQSSASDIIKLAMNEVDCLINERFANRARLVLEMHDELIYEVHPSNLNELNKAKMIDLSMNGEPNFI</sequence>
<evidence type="ECO:0000256" key="2">
    <source>
        <dbReference type="ARBA" id="ARBA00022679"/>
    </source>
</evidence>
<dbReference type="InterPro" id="IPR002298">
    <property type="entry name" value="DNA_polymerase_A"/>
</dbReference>
<dbReference type="InterPro" id="IPR011545">
    <property type="entry name" value="DEAD/DEAH_box_helicase_dom"/>
</dbReference>
<evidence type="ECO:0000259" key="11">
    <source>
        <dbReference type="PROSITE" id="PS51194"/>
    </source>
</evidence>
<organism evidence="12 13">
    <name type="scientific">Fragariocoptes setiger</name>
    <dbReference type="NCBI Taxonomy" id="1670756"/>
    <lineage>
        <taxon>Eukaryota</taxon>
        <taxon>Metazoa</taxon>
        <taxon>Ecdysozoa</taxon>
        <taxon>Arthropoda</taxon>
        <taxon>Chelicerata</taxon>
        <taxon>Arachnida</taxon>
        <taxon>Acari</taxon>
        <taxon>Acariformes</taxon>
        <taxon>Trombidiformes</taxon>
        <taxon>Prostigmata</taxon>
        <taxon>Eupodina</taxon>
        <taxon>Eriophyoidea</taxon>
        <taxon>Phytoptidae</taxon>
        <taxon>Fragariocoptes</taxon>
    </lineage>
</organism>
<evidence type="ECO:0000256" key="9">
    <source>
        <dbReference type="SAM" id="MobiDB-lite"/>
    </source>
</evidence>
<feature type="region of interest" description="Disordered" evidence="9">
    <location>
        <begin position="830"/>
        <end position="884"/>
    </location>
</feature>
<dbReference type="InterPro" id="IPR046931">
    <property type="entry name" value="HTH_61"/>
</dbReference>
<evidence type="ECO:0000313" key="13">
    <source>
        <dbReference type="Proteomes" id="UP000825002"/>
    </source>
</evidence>
<dbReference type="InterPro" id="IPR001650">
    <property type="entry name" value="Helicase_C-like"/>
</dbReference>
<dbReference type="Gene3D" id="3.30.70.370">
    <property type="match status" value="1"/>
</dbReference>
<evidence type="ECO:0000256" key="1">
    <source>
        <dbReference type="ARBA" id="ARBA00012417"/>
    </source>
</evidence>
<dbReference type="PANTHER" id="PTHR10133">
    <property type="entry name" value="DNA POLYMERASE I"/>
    <property type="match status" value="1"/>
</dbReference>
<keyword evidence="5" id="KW-0378">Hydrolase</keyword>
<proteinExistence type="predicted"/>
<keyword evidence="6" id="KW-0067">ATP-binding</keyword>
<dbReference type="SUPFAM" id="SSF158702">
    <property type="entry name" value="Sec63 N-terminal domain-like"/>
    <property type="match status" value="1"/>
</dbReference>
<dbReference type="Pfam" id="PF20470">
    <property type="entry name" value="HTH_61"/>
    <property type="match status" value="1"/>
</dbReference>
<evidence type="ECO:0000256" key="6">
    <source>
        <dbReference type="ARBA" id="ARBA00022840"/>
    </source>
</evidence>
<dbReference type="InterPro" id="IPR027417">
    <property type="entry name" value="P-loop_NTPase"/>
</dbReference>
<evidence type="ECO:0000256" key="7">
    <source>
        <dbReference type="ARBA" id="ARBA00022932"/>
    </source>
</evidence>
<feature type="non-terminal residue" evidence="12">
    <location>
        <position position="1"/>
    </location>
</feature>
<protein>
    <recommendedName>
        <fullName evidence="1">DNA-directed DNA polymerase</fullName>
        <ecNumber evidence="1">2.7.7.7</ecNumber>
    </recommendedName>
</protein>
<feature type="non-terminal residue" evidence="12">
    <location>
        <position position="1628"/>
    </location>
</feature>
<keyword evidence="3" id="KW-0548">Nucleotidyltransferase</keyword>
<dbReference type="PROSITE" id="PS00447">
    <property type="entry name" value="DNA_POLYMERASE_A"/>
    <property type="match status" value="1"/>
</dbReference>
<feature type="domain" description="Helicase ATP-binding" evidence="10">
    <location>
        <begin position="39"/>
        <end position="214"/>
    </location>
</feature>
<gene>
    <name evidence="12" type="primary">mus308</name>
    <name evidence="12" type="ORF">GZH46_02142</name>
</gene>
<dbReference type="Gene3D" id="1.10.3380.20">
    <property type="match status" value="1"/>
</dbReference>
<dbReference type="InterPro" id="IPR043502">
    <property type="entry name" value="DNA/RNA_pol_sf"/>
</dbReference>
<dbReference type="Gene3D" id="1.20.1060.10">
    <property type="entry name" value="Taq DNA Polymerase, Chain T, domain 4"/>
    <property type="match status" value="1"/>
</dbReference>
<dbReference type="CDD" id="cd08638">
    <property type="entry name" value="DNA_pol_A_theta"/>
    <property type="match status" value="1"/>
</dbReference>
<evidence type="ECO:0000256" key="8">
    <source>
        <dbReference type="ARBA" id="ARBA00049244"/>
    </source>
</evidence>
<dbReference type="SUPFAM" id="SSF52540">
    <property type="entry name" value="P-loop containing nucleoside triphosphate hydrolases"/>
    <property type="match status" value="1"/>
</dbReference>
<dbReference type="CDD" id="cd18026">
    <property type="entry name" value="DEXHc_POLQ-like"/>
    <property type="match status" value="1"/>
</dbReference>
<dbReference type="SUPFAM" id="SSF56672">
    <property type="entry name" value="DNA/RNA polymerases"/>
    <property type="match status" value="1"/>
</dbReference>
<evidence type="ECO:0000256" key="4">
    <source>
        <dbReference type="ARBA" id="ARBA00022741"/>
    </source>
</evidence>
<dbReference type="PRINTS" id="PR00868">
    <property type="entry name" value="DNAPOLI"/>
</dbReference>
<feature type="compositionally biased region" description="Polar residues" evidence="9">
    <location>
        <begin position="852"/>
        <end position="870"/>
    </location>
</feature>
<dbReference type="Pfam" id="PF00476">
    <property type="entry name" value="DNA_pol_A"/>
    <property type="match status" value="1"/>
</dbReference>
<feature type="domain" description="Helicase C-terminal" evidence="11">
    <location>
        <begin position="261"/>
        <end position="466"/>
    </location>
</feature>
<dbReference type="PROSITE" id="PS00690">
    <property type="entry name" value="DEAH_ATP_HELICASE"/>
    <property type="match status" value="1"/>
</dbReference>
<dbReference type="InterPro" id="IPR048960">
    <property type="entry name" value="POLQ-like_helical"/>
</dbReference>